<evidence type="ECO:0000256" key="9">
    <source>
        <dbReference type="ARBA" id="ARBA00023204"/>
    </source>
</evidence>
<comment type="catalytic activity">
    <reaction evidence="1">
        <text>a beta-lactam + H2O = a substituted beta-amino acid</text>
        <dbReference type="Rhea" id="RHEA:20401"/>
        <dbReference type="ChEBI" id="CHEBI:15377"/>
        <dbReference type="ChEBI" id="CHEBI:35627"/>
        <dbReference type="ChEBI" id="CHEBI:140347"/>
        <dbReference type="EC" id="3.5.2.6"/>
    </reaction>
</comment>
<dbReference type="Gene3D" id="3.60.15.10">
    <property type="entry name" value="Ribonuclease Z/Hydroxyacylglutathione hydrolase-like"/>
    <property type="match status" value="1"/>
</dbReference>
<evidence type="ECO:0000256" key="4">
    <source>
        <dbReference type="ARBA" id="ARBA00012865"/>
    </source>
</evidence>
<evidence type="ECO:0000256" key="11">
    <source>
        <dbReference type="ARBA" id="ARBA00069609"/>
    </source>
</evidence>
<dbReference type="InterPro" id="IPR011084">
    <property type="entry name" value="DRMBL"/>
</dbReference>
<dbReference type="PANTHER" id="PTHR23240">
    <property type="entry name" value="DNA CROSS-LINK REPAIR PROTEIN PSO2/SNM1-RELATED"/>
    <property type="match status" value="1"/>
</dbReference>
<organism evidence="16 17">
    <name type="scientific">Buteo japonicus</name>
    <dbReference type="NCBI Taxonomy" id="224669"/>
    <lineage>
        <taxon>Eukaryota</taxon>
        <taxon>Metazoa</taxon>
        <taxon>Chordata</taxon>
        <taxon>Craniata</taxon>
        <taxon>Vertebrata</taxon>
        <taxon>Euteleostomi</taxon>
        <taxon>Archelosauria</taxon>
        <taxon>Archosauria</taxon>
        <taxon>Dinosauria</taxon>
        <taxon>Saurischia</taxon>
        <taxon>Theropoda</taxon>
        <taxon>Coelurosauria</taxon>
        <taxon>Aves</taxon>
        <taxon>Neognathae</taxon>
        <taxon>Neoaves</taxon>
        <taxon>Telluraves</taxon>
        <taxon>Accipitrimorphae</taxon>
        <taxon>Accipitriformes</taxon>
        <taxon>Accipitridae</taxon>
        <taxon>Accipitrinae</taxon>
        <taxon>Buteo</taxon>
    </lineage>
</organism>
<evidence type="ECO:0000256" key="5">
    <source>
        <dbReference type="ARBA" id="ARBA00022723"/>
    </source>
</evidence>
<feature type="domain" description="UBZ4-type" evidence="15">
    <location>
        <begin position="122"/>
        <end position="152"/>
    </location>
</feature>
<name>A0A8C0BEQ5_9AVES</name>
<dbReference type="GO" id="GO:0008270">
    <property type="term" value="F:zinc ion binding"/>
    <property type="evidence" value="ECO:0007669"/>
    <property type="project" value="UniProtKB-KW"/>
</dbReference>
<dbReference type="PANTHER" id="PTHR23240:SF6">
    <property type="entry name" value="DNA CROSS-LINK REPAIR 1A PROTEIN"/>
    <property type="match status" value="1"/>
</dbReference>
<evidence type="ECO:0000256" key="1">
    <source>
        <dbReference type="ARBA" id="ARBA00001526"/>
    </source>
</evidence>
<feature type="compositionally biased region" description="Basic and acidic residues" evidence="14">
    <location>
        <begin position="70"/>
        <end position="99"/>
    </location>
</feature>
<dbReference type="Gene3D" id="3.40.50.12650">
    <property type="match status" value="1"/>
</dbReference>
<evidence type="ECO:0000256" key="2">
    <source>
        <dbReference type="ARBA" id="ARBA00004123"/>
    </source>
</evidence>
<feature type="region of interest" description="Disordered" evidence="14">
    <location>
        <begin position="578"/>
        <end position="619"/>
    </location>
</feature>
<keyword evidence="8" id="KW-0862">Zinc</keyword>
<keyword evidence="17" id="KW-1185">Reference proteome</keyword>
<protein>
    <recommendedName>
        <fullName evidence="11">DNA cross-link repair 1A protein</fullName>
        <ecNumber evidence="4">3.5.2.6</ecNumber>
    </recommendedName>
    <alternativeName>
        <fullName evidence="12">SNM1 homolog A</fullName>
    </alternativeName>
</protein>
<dbReference type="GO" id="GO:0035312">
    <property type="term" value="F:5'-3' DNA exonuclease activity"/>
    <property type="evidence" value="ECO:0007669"/>
    <property type="project" value="TreeGrafter"/>
</dbReference>
<keyword evidence="7 13" id="KW-0863">Zinc-finger</keyword>
<comment type="similarity">
    <text evidence="3">Belongs to the DNA repair metallo-beta-lactamase (DRMBL) family.</text>
</comment>
<feature type="region of interest" description="Disordered" evidence="14">
    <location>
        <begin position="212"/>
        <end position="231"/>
    </location>
</feature>
<keyword evidence="6 13" id="KW-0227">DNA damage</keyword>
<evidence type="ECO:0000256" key="12">
    <source>
        <dbReference type="ARBA" id="ARBA00078423"/>
    </source>
</evidence>
<dbReference type="GO" id="GO:0008800">
    <property type="term" value="F:beta-lactamase activity"/>
    <property type="evidence" value="ECO:0007669"/>
    <property type="project" value="UniProtKB-EC"/>
</dbReference>
<sequence>RTAVWFVAQKENISCVAMSEDALLEEDIWEYKSIRKQKCQSNSESISTPVQNVSDSKCRPKRKKNRNKKKSIEKTDTLQKTEPRLRPNQDVDQCKDDSSVHSQESVSSLTEQSSPNAKPIHDGYCPSCQMPFSLLLVQTPRWHVAECLDTPGSIEKECPDGLLCNSTIPSHYKRYSHFLLAASRAGDYLVNSSANTLERKMTCSTTAKPSCSPSHVEEISQNKKPSNNVTNVPSDDCTLIVQRSPQMKSLNIISESTSSFADIQKPQQTFQLTQTTDDSCKFEFYDFASSQESGTREDLCSQKDTNQPSLLQSKADFSDCEISYSPLSTFEESEEETEEEEKKLKISQNKSFKVWNFEDEESNSVVFKTFDGLLLQQKPQYEHSKMGNFIIKKNDCEEANTLNHLNHSIKTVSQSHMNSKFCNSTCADNQHQEEVLTSGSSFLFNCEEVEQPELISSAAKAGNTESEDTGACALDSAYLSFTETSSLLVREDAGSLLTEKSNVFRDQSNILTNTDKMTANAIEKTALQESLQSVVEKEGNLNTAAVSTMNAKSSPAKELKQMDIGVFFGLKPKVKEESKGETCLSEGKQIPSSLTPNGKRPRQQKRKAEESVEDVEAVTESSSKNGAFADVSSGGKQRWRKKFKELSTTGEGTRKKHCPFYKKIPGTGFTVDAFQYGEIEGCTAYFLTHFHSDHYCGLTKNFMFPIYCNKITGNLVKSKLGVKEQYIHMLPMDTECVVNGIKVMLLDANHCPGATMILFRLPSGSVILHTGDFRADPSMERYPALIGQQVHTLYLDTTYCSPEYTFPSQQEVIQFAVNTAFETVTLNPRTLVVCGTYSIGKEKVFLAIAEVLGSKASMSRDKYKTLQCLESAAVNSLISVDWDGTLLHVLPMMKINFKALQDHLNKFSENFDQVLAFKPTGWTYSDSCLSLVDIKPQTRGKITIYGIPYSEHSSYLEMKRFVQWLKPQKIIPTVNVGDWRARSLMEKHFRDWMIEGSRHK</sequence>
<evidence type="ECO:0000256" key="14">
    <source>
        <dbReference type="SAM" id="MobiDB-lite"/>
    </source>
</evidence>
<dbReference type="GO" id="GO:0036297">
    <property type="term" value="P:interstrand cross-link repair"/>
    <property type="evidence" value="ECO:0007669"/>
    <property type="project" value="TreeGrafter"/>
</dbReference>
<dbReference type="GO" id="GO:0006303">
    <property type="term" value="P:double-strand break repair via nonhomologous end joining"/>
    <property type="evidence" value="ECO:0007669"/>
    <property type="project" value="TreeGrafter"/>
</dbReference>
<evidence type="ECO:0000313" key="17">
    <source>
        <dbReference type="Proteomes" id="UP000694555"/>
    </source>
</evidence>
<reference evidence="16" key="1">
    <citation type="submission" date="2025-08" db="UniProtKB">
        <authorList>
            <consortium name="Ensembl"/>
        </authorList>
    </citation>
    <scope>IDENTIFICATION</scope>
</reference>
<dbReference type="SUPFAM" id="SSF56281">
    <property type="entry name" value="Metallo-hydrolase/oxidoreductase"/>
    <property type="match status" value="1"/>
</dbReference>
<evidence type="ECO:0000256" key="13">
    <source>
        <dbReference type="PROSITE-ProRule" id="PRU01256"/>
    </source>
</evidence>
<dbReference type="FunFam" id="3.60.15.10:FF:000010">
    <property type="entry name" value="DNA cross-link repair 1A"/>
    <property type="match status" value="1"/>
</dbReference>
<keyword evidence="5" id="KW-0479">Metal-binding</keyword>
<accession>A0A8C0BEQ5</accession>
<feature type="compositionally biased region" description="Basic residues" evidence="14">
    <location>
        <begin position="59"/>
        <end position="69"/>
    </location>
</feature>
<evidence type="ECO:0000256" key="7">
    <source>
        <dbReference type="ARBA" id="ARBA00022771"/>
    </source>
</evidence>
<dbReference type="CDD" id="cd16298">
    <property type="entry name" value="SNM1A-like_MBL-fold"/>
    <property type="match status" value="1"/>
</dbReference>
<comment type="subcellular location">
    <subcellularLocation>
        <location evidence="2">Nucleus</location>
    </subcellularLocation>
</comment>
<feature type="region of interest" description="Disordered" evidence="14">
    <location>
        <begin position="41"/>
        <end position="117"/>
    </location>
</feature>
<evidence type="ECO:0000256" key="8">
    <source>
        <dbReference type="ARBA" id="ARBA00022833"/>
    </source>
</evidence>
<keyword evidence="9 13" id="KW-0234">DNA repair</keyword>
<feature type="compositionally biased region" description="Polar residues" evidence="14">
    <location>
        <begin position="222"/>
        <end position="231"/>
    </location>
</feature>
<dbReference type="FunFam" id="3.40.50.12650:FF:000001">
    <property type="entry name" value="DNA cross-link repair 1A"/>
    <property type="match status" value="1"/>
</dbReference>
<evidence type="ECO:0000256" key="6">
    <source>
        <dbReference type="ARBA" id="ARBA00022763"/>
    </source>
</evidence>
<dbReference type="AlphaFoldDB" id="A0A8C0BEQ5"/>
<dbReference type="GO" id="GO:0005634">
    <property type="term" value="C:nucleus"/>
    <property type="evidence" value="ECO:0007669"/>
    <property type="project" value="UniProtKB-SubCell"/>
</dbReference>
<evidence type="ECO:0000256" key="10">
    <source>
        <dbReference type="ARBA" id="ARBA00023242"/>
    </source>
</evidence>
<dbReference type="InterPro" id="IPR036866">
    <property type="entry name" value="RibonucZ/Hydroxyglut_hydro"/>
</dbReference>
<dbReference type="EC" id="3.5.2.6" evidence="4"/>
<evidence type="ECO:0000313" key="16">
    <source>
        <dbReference type="Ensembl" id="ENSBJAP00000015782.1"/>
    </source>
</evidence>
<evidence type="ECO:0000259" key="15">
    <source>
        <dbReference type="PROSITE" id="PS51908"/>
    </source>
</evidence>
<reference evidence="16" key="2">
    <citation type="submission" date="2025-09" db="UniProtKB">
        <authorList>
            <consortium name="Ensembl"/>
        </authorList>
    </citation>
    <scope>IDENTIFICATION</scope>
</reference>
<dbReference type="Ensembl" id="ENSBJAT00000016217.1">
    <property type="protein sequence ID" value="ENSBJAP00000015782.1"/>
    <property type="gene ID" value="ENSBJAG00000010418.1"/>
</dbReference>
<dbReference type="PROSITE" id="PS51908">
    <property type="entry name" value="ZF_UBZ4"/>
    <property type="match status" value="1"/>
</dbReference>
<proteinExistence type="inferred from homology"/>
<dbReference type="GO" id="GO:0003684">
    <property type="term" value="F:damaged DNA binding"/>
    <property type="evidence" value="ECO:0007669"/>
    <property type="project" value="TreeGrafter"/>
</dbReference>
<dbReference type="Proteomes" id="UP000694555">
    <property type="component" value="Unplaced"/>
</dbReference>
<feature type="compositionally biased region" description="Polar residues" evidence="14">
    <location>
        <begin position="41"/>
        <end position="55"/>
    </location>
</feature>
<dbReference type="Pfam" id="PF07522">
    <property type="entry name" value="DRMBL"/>
    <property type="match status" value="1"/>
</dbReference>
<dbReference type="InterPro" id="IPR006642">
    <property type="entry name" value="Rad18_UBZ4"/>
</dbReference>
<evidence type="ECO:0000256" key="3">
    <source>
        <dbReference type="ARBA" id="ARBA00010304"/>
    </source>
</evidence>
<keyword evidence="10" id="KW-0539">Nucleus</keyword>